<keyword evidence="1" id="KW-0378">Hydrolase</keyword>
<evidence type="ECO:0000313" key="4">
    <source>
        <dbReference type="Proteomes" id="UP000237640"/>
    </source>
</evidence>
<evidence type="ECO:0000259" key="2">
    <source>
        <dbReference type="Pfam" id="PF20434"/>
    </source>
</evidence>
<dbReference type="InterPro" id="IPR050300">
    <property type="entry name" value="GDXG_lipolytic_enzyme"/>
</dbReference>
<dbReference type="RefSeq" id="WP_106146395.1">
    <property type="nucleotide sequence ID" value="NZ_PVYX01000002.1"/>
</dbReference>
<dbReference type="Proteomes" id="UP000237640">
    <property type="component" value="Unassembled WGS sequence"/>
</dbReference>
<protein>
    <submittedName>
        <fullName evidence="3">Acetyl esterase/lipase</fullName>
    </submittedName>
</protein>
<dbReference type="Gene3D" id="3.40.50.1820">
    <property type="entry name" value="alpha/beta hydrolase"/>
    <property type="match status" value="1"/>
</dbReference>
<accession>A0A2T0MBN4</accession>
<proteinExistence type="predicted"/>
<dbReference type="InterPro" id="IPR029058">
    <property type="entry name" value="AB_hydrolase_fold"/>
</dbReference>
<evidence type="ECO:0000256" key="1">
    <source>
        <dbReference type="ARBA" id="ARBA00022801"/>
    </source>
</evidence>
<dbReference type="InterPro" id="IPR049492">
    <property type="entry name" value="BD-FAE-like_dom"/>
</dbReference>
<evidence type="ECO:0000313" key="3">
    <source>
        <dbReference type="EMBL" id="PRX54914.1"/>
    </source>
</evidence>
<feature type="domain" description="BD-FAE-like" evidence="2">
    <location>
        <begin position="80"/>
        <end position="274"/>
    </location>
</feature>
<dbReference type="SUPFAM" id="SSF53474">
    <property type="entry name" value="alpha/beta-Hydrolases"/>
    <property type="match status" value="1"/>
</dbReference>
<dbReference type="Pfam" id="PF20434">
    <property type="entry name" value="BD-FAE"/>
    <property type="match status" value="1"/>
</dbReference>
<comment type="caution">
    <text evidence="3">The sequence shown here is derived from an EMBL/GenBank/DDBJ whole genome shotgun (WGS) entry which is preliminary data.</text>
</comment>
<reference evidence="3 4" key="1">
    <citation type="submission" date="2018-03" db="EMBL/GenBank/DDBJ databases">
        <title>Genomic Encyclopedia of Archaeal and Bacterial Type Strains, Phase II (KMG-II): from individual species to whole genera.</title>
        <authorList>
            <person name="Goeker M."/>
        </authorList>
    </citation>
    <scope>NUCLEOTIDE SEQUENCE [LARGE SCALE GENOMIC DNA]</scope>
    <source>
        <strain evidence="3 4">DSM 25027</strain>
    </source>
</reference>
<dbReference type="GO" id="GO:0016787">
    <property type="term" value="F:hydrolase activity"/>
    <property type="evidence" value="ECO:0007669"/>
    <property type="project" value="UniProtKB-KW"/>
</dbReference>
<dbReference type="EMBL" id="PVYX01000002">
    <property type="protein sequence ID" value="PRX54914.1"/>
    <property type="molecule type" value="Genomic_DNA"/>
</dbReference>
<sequence length="314" mass="35579">MKVRIIILLTTLGLTQTACKHLKNDEQVISSVQNEVKSTKFWAHNYNMEMDVSYGDDPAQRVDIYTYGSHIGEPNWFARSKNKKPTLVWIHGGGWRFGNKETDAWFFFHFLERGWNVVNVEHRRGLGTAPDAAEDVLSVMKWISENAEEYRLDTNKIVVSGASSGGHLAMLAGLVNSVPESHPAYVGDKIRIQAIVNWYGITDIQKIEAYLSSQLPNQNFVLNWVQDKEKIPEISKKYSPINYVTENAPPILTIQGDLDTLTPYDQALLLHEKLETVGAKNQLLILEGGTHLGFSEEQFQLIFKTIFDFLKANP</sequence>
<keyword evidence="4" id="KW-1185">Reference proteome</keyword>
<name>A0A2T0MBN4_9FLAO</name>
<dbReference type="AlphaFoldDB" id="A0A2T0MBN4"/>
<gene>
    <name evidence="3" type="ORF">CLV81_3319</name>
</gene>
<organism evidence="3 4">
    <name type="scientific">Flagellimonas meridianipacifica</name>
    <dbReference type="NCBI Taxonomy" id="1080225"/>
    <lineage>
        <taxon>Bacteria</taxon>
        <taxon>Pseudomonadati</taxon>
        <taxon>Bacteroidota</taxon>
        <taxon>Flavobacteriia</taxon>
        <taxon>Flavobacteriales</taxon>
        <taxon>Flavobacteriaceae</taxon>
        <taxon>Flagellimonas</taxon>
    </lineage>
</organism>
<dbReference type="PANTHER" id="PTHR48081">
    <property type="entry name" value="AB HYDROLASE SUPERFAMILY PROTEIN C4A8.06C"/>
    <property type="match status" value="1"/>
</dbReference>
<dbReference type="PANTHER" id="PTHR48081:SF13">
    <property type="entry name" value="ALPHA_BETA HYDROLASE"/>
    <property type="match status" value="1"/>
</dbReference>
<dbReference type="OrthoDB" id="9777975at2"/>